<protein>
    <submittedName>
        <fullName evidence="1">Uncharacterized protein</fullName>
    </submittedName>
</protein>
<evidence type="ECO:0000313" key="1">
    <source>
        <dbReference type="EMBL" id="GFR33750.1"/>
    </source>
</evidence>
<name>A0A8X6JFY3_TRICU</name>
<keyword evidence="2" id="KW-1185">Reference proteome</keyword>
<dbReference type="Proteomes" id="UP000887116">
    <property type="component" value="Unassembled WGS sequence"/>
</dbReference>
<proteinExistence type="predicted"/>
<dbReference type="AlphaFoldDB" id="A0A8X6JFY3"/>
<reference evidence="1" key="1">
    <citation type="submission" date="2020-07" db="EMBL/GenBank/DDBJ databases">
        <title>Multicomponent nature underlies the extraordinary mechanical properties of spider dragline silk.</title>
        <authorList>
            <person name="Kono N."/>
            <person name="Nakamura H."/>
            <person name="Mori M."/>
            <person name="Yoshida Y."/>
            <person name="Ohtoshi R."/>
            <person name="Malay A.D."/>
            <person name="Moran D.A.P."/>
            <person name="Tomita M."/>
            <person name="Numata K."/>
            <person name="Arakawa K."/>
        </authorList>
    </citation>
    <scope>NUCLEOTIDE SEQUENCE</scope>
</reference>
<accession>A0A8X6JFY3</accession>
<comment type="caution">
    <text evidence="1">The sequence shown here is derived from an EMBL/GenBank/DDBJ whole genome shotgun (WGS) entry which is preliminary data.</text>
</comment>
<dbReference type="EMBL" id="BMAO01039792">
    <property type="protein sequence ID" value="GFR33750.1"/>
    <property type="molecule type" value="Genomic_DNA"/>
</dbReference>
<sequence length="93" mass="10133">MHKGKIIEITAFFHVRNIMKSVSNDAASAGSNNCYSTPIEIGSGCFVWESKWPPTLTTFFSCNNGGGVMTGQSFSRNSTPDVFYSQSLEELIG</sequence>
<evidence type="ECO:0000313" key="2">
    <source>
        <dbReference type="Proteomes" id="UP000887116"/>
    </source>
</evidence>
<organism evidence="1 2">
    <name type="scientific">Trichonephila clavata</name>
    <name type="common">Joro spider</name>
    <name type="synonym">Nephila clavata</name>
    <dbReference type="NCBI Taxonomy" id="2740835"/>
    <lineage>
        <taxon>Eukaryota</taxon>
        <taxon>Metazoa</taxon>
        <taxon>Ecdysozoa</taxon>
        <taxon>Arthropoda</taxon>
        <taxon>Chelicerata</taxon>
        <taxon>Arachnida</taxon>
        <taxon>Araneae</taxon>
        <taxon>Araneomorphae</taxon>
        <taxon>Entelegynae</taxon>
        <taxon>Araneoidea</taxon>
        <taxon>Nephilidae</taxon>
        <taxon>Trichonephila</taxon>
    </lineage>
</organism>
<gene>
    <name evidence="1" type="ORF">TNCT_469201</name>
</gene>